<dbReference type="InterPro" id="IPR048401">
    <property type="entry name" value="SLS1_C"/>
</dbReference>
<sequence>MLGRKLAGSASFVCLRCRLQLARAPIRPAFVPAASFAQSSRPSSNFQQRLNTHSGHGASNAADEPGSEIDEISDEHNSEPSAEHNNDAASREEGFGIIPSPSPSARPPQNRTLYTSRGHLVLPEQEGLSIDILGKPGSAIILREKRALRRGIRHPTLAPGHDSTDGLVDPASLLSDEDAAAPSDDILLNIHELKPEGTPILNDRDFNKLKDTLVEGFTNAQLVHYIVEYQRVQRLSQEDEHVSEVPPWVLESQPWVPYVARAGGTVEPLLQGYVTKATTPKKRLAIRILRECWEVSNEKVLDRDGYLEMRLRDAEFSLLTLGTRRWLEGTPKAILGRVKQVKLIRESRLLSIVGPKRPAESILDRVHDVLSQARTSDFPVDLVSPDPLEPNILEEVGRITNTLTRLDPSGKKVVVTWIHFDQRDENFENASETVFRFLRDAYSPKPRTSAALCAVPERLVHRGLYLPVLDAAPKLPWEERFGKWERWTNPIPQSRAAYQERTVKASIPAHILPFNTVSEIAVHPSEIPISDAPGWSSALHTDTSAAFGHVVFNRKSQLPQSPDLPLDTRPQLDASCPRTFVPILPALGCLNLPTNLREHGLWHTTTVISFVPSPDMPADLVTSAPALELRIEADHHEIIRLTSLRAIRDTFRGDVLFPAAPVDARLVQQRYFSLPGLSIERHVPAIVTFLTKSNLRPMENKFNTPPVLLGVRLPRRILCPPVSESIPATEEGEEGKGDEVELAYNLAAIEVHRAITAEYEGLKLRYTSIQAGQRGGERSELSLDAVRVSEEEVTTALEAEQARARVDEEDLDPYQIVDEESVEEKVLRAQFESKFESHVSNNPTRRRHETPKPAELDEFVRVASDIVNERGWLRWHAKRS</sequence>
<organism evidence="6 7">
    <name type="scientific">Parathielavia hyrcaniae</name>
    <dbReference type="NCBI Taxonomy" id="113614"/>
    <lineage>
        <taxon>Eukaryota</taxon>
        <taxon>Fungi</taxon>
        <taxon>Dikarya</taxon>
        <taxon>Ascomycota</taxon>
        <taxon>Pezizomycotina</taxon>
        <taxon>Sordariomycetes</taxon>
        <taxon>Sordariomycetidae</taxon>
        <taxon>Sordariales</taxon>
        <taxon>Chaetomiaceae</taxon>
        <taxon>Parathielavia</taxon>
    </lineage>
</organism>
<dbReference type="Pfam" id="PF20778">
    <property type="entry name" value="SLS1_C"/>
    <property type="match status" value="1"/>
</dbReference>
<dbReference type="InterPro" id="IPR048400">
    <property type="entry name" value="SLS1_N"/>
</dbReference>
<dbReference type="InterPro" id="IPR032741">
    <property type="entry name" value="Sls1_KH-1"/>
</dbReference>
<protein>
    <submittedName>
        <fullName evidence="6">Uncharacterized protein</fullName>
    </submittedName>
</protein>
<reference evidence="6" key="2">
    <citation type="submission" date="2023-05" db="EMBL/GenBank/DDBJ databases">
        <authorList>
            <consortium name="Lawrence Berkeley National Laboratory"/>
            <person name="Steindorff A."/>
            <person name="Hensen N."/>
            <person name="Bonometti L."/>
            <person name="Westerberg I."/>
            <person name="Brannstrom I.O."/>
            <person name="Guillou S."/>
            <person name="Cros-Aarteil S."/>
            <person name="Calhoun S."/>
            <person name="Haridas S."/>
            <person name="Kuo A."/>
            <person name="Mondo S."/>
            <person name="Pangilinan J."/>
            <person name="Riley R."/>
            <person name="Labutti K."/>
            <person name="Andreopoulos B."/>
            <person name="Lipzen A."/>
            <person name="Chen C."/>
            <person name="Yanf M."/>
            <person name="Daum C."/>
            <person name="Ng V."/>
            <person name="Clum A."/>
            <person name="Ohm R."/>
            <person name="Martin F."/>
            <person name="Silar P."/>
            <person name="Natvig D."/>
            <person name="Lalanne C."/>
            <person name="Gautier V."/>
            <person name="Ament-Velasquez S.L."/>
            <person name="Kruys A."/>
            <person name="Hutchinson M.I."/>
            <person name="Powell A.J."/>
            <person name="Barry K."/>
            <person name="Miller A.N."/>
            <person name="Grigoriev I.V."/>
            <person name="Debuchy R."/>
            <person name="Gladieux P."/>
            <person name="Thoren M.H."/>
            <person name="Johannesson H."/>
        </authorList>
    </citation>
    <scope>NUCLEOTIDE SEQUENCE</scope>
    <source>
        <strain evidence="6">CBS 757.83</strain>
    </source>
</reference>
<evidence type="ECO:0000259" key="4">
    <source>
        <dbReference type="Pfam" id="PF20777"/>
    </source>
</evidence>
<feature type="region of interest" description="Disordered" evidence="1">
    <location>
        <begin position="38"/>
        <end position="112"/>
    </location>
</feature>
<dbReference type="EMBL" id="MU863630">
    <property type="protein sequence ID" value="KAK4102697.1"/>
    <property type="molecule type" value="Genomic_DNA"/>
</dbReference>
<accession>A0AAN6Q8J5</accession>
<feature type="compositionally biased region" description="Basic and acidic residues" evidence="1">
    <location>
        <begin position="74"/>
        <end position="94"/>
    </location>
</feature>
<gene>
    <name evidence="6" type="ORF">N658DRAFT_446092</name>
</gene>
<feature type="compositionally biased region" description="Polar residues" evidence="1">
    <location>
        <begin position="38"/>
        <end position="54"/>
    </location>
</feature>
<evidence type="ECO:0000259" key="5">
    <source>
        <dbReference type="Pfam" id="PF20778"/>
    </source>
</evidence>
<evidence type="ECO:0000313" key="7">
    <source>
        <dbReference type="Proteomes" id="UP001305647"/>
    </source>
</evidence>
<proteinExistence type="predicted"/>
<feature type="domain" description="SLS1 C-terminal" evidence="5">
    <location>
        <begin position="474"/>
        <end position="860"/>
    </location>
</feature>
<evidence type="ECO:0000259" key="3">
    <source>
        <dbReference type="Pfam" id="PF20776"/>
    </source>
</evidence>
<feature type="domain" description="SLS1 first KH" evidence="2">
    <location>
        <begin position="305"/>
        <end position="372"/>
    </location>
</feature>
<name>A0AAN6Q8J5_9PEZI</name>
<evidence type="ECO:0000313" key="6">
    <source>
        <dbReference type="EMBL" id="KAK4102697.1"/>
    </source>
</evidence>
<evidence type="ECO:0000256" key="1">
    <source>
        <dbReference type="SAM" id="MobiDB-lite"/>
    </source>
</evidence>
<evidence type="ECO:0000259" key="2">
    <source>
        <dbReference type="Pfam" id="PF14611"/>
    </source>
</evidence>
<dbReference type="GO" id="GO:0005743">
    <property type="term" value="C:mitochondrial inner membrane"/>
    <property type="evidence" value="ECO:0007669"/>
    <property type="project" value="InterPro"/>
</dbReference>
<dbReference type="Pfam" id="PF14611">
    <property type="entry name" value="KH_SLS1_1"/>
    <property type="match status" value="1"/>
</dbReference>
<dbReference type="InterPro" id="IPR048748">
    <property type="entry name" value="SLS1_KH2"/>
</dbReference>
<feature type="domain" description="SLS1 second KH" evidence="4">
    <location>
        <begin position="378"/>
        <end position="441"/>
    </location>
</feature>
<feature type="domain" description="SLS1 N-terminal" evidence="3">
    <location>
        <begin position="181"/>
        <end position="296"/>
    </location>
</feature>
<dbReference type="AlphaFoldDB" id="A0AAN6Q8J5"/>
<dbReference type="Pfam" id="PF20776">
    <property type="entry name" value="SLS1_N"/>
    <property type="match status" value="1"/>
</dbReference>
<reference evidence="6" key="1">
    <citation type="journal article" date="2023" name="Mol. Phylogenet. Evol.">
        <title>Genome-scale phylogeny and comparative genomics of the fungal order Sordariales.</title>
        <authorList>
            <person name="Hensen N."/>
            <person name="Bonometti L."/>
            <person name="Westerberg I."/>
            <person name="Brannstrom I.O."/>
            <person name="Guillou S."/>
            <person name="Cros-Aarteil S."/>
            <person name="Calhoun S."/>
            <person name="Haridas S."/>
            <person name="Kuo A."/>
            <person name="Mondo S."/>
            <person name="Pangilinan J."/>
            <person name="Riley R."/>
            <person name="LaButti K."/>
            <person name="Andreopoulos B."/>
            <person name="Lipzen A."/>
            <person name="Chen C."/>
            <person name="Yan M."/>
            <person name="Daum C."/>
            <person name="Ng V."/>
            <person name="Clum A."/>
            <person name="Steindorff A."/>
            <person name="Ohm R.A."/>
            <person name="Martin F."/>
            <person name="Silar P."/>
            <person name="Natvig D.O."/>
            <person name="Lalanne C."/>
            <person name="Gautier V."/>
            <person name="Ament-Velasquez S.L."/>
            <person name="Kruys A."/>
            <person name="Hutchinson M.I."/>
            <person name="Powell A.J."/>
            <person name="Barry K."/>
            <person name="Miller A.N."/>
            <person name="Grigoriev I.V."/>
            <person name="Debuchy R."/>
            <person name="Gladieux P."/>
            <person name="Hiltunen Thoren M."/>
            <person name="Johannesson H."/>
        </authorList>
    </citation>
    <scope>NUCLEOTIDE SEQUENCE</scope>
    <source>
        <strain evidence="6">CBS 757.83</strain>
    </source>
</reference>
<dbReference type="Proteomes" id="UP001305647">
    <property type="component" value="Unassembled WGS sequence"/>
</dbReference>
<dbReference type="Pfam" id="PF20777">
    <property type="entry name" value="KH_SLS1_2"/>
    <property type="match status" value="1"/>
</dbReference>
<comment type="caution">
    <text evidence="6">The sequence shown here is derived from an EMBL/GenBank/DDBJ whole genome shotgun (WGS) entry which is preliminary data.</text>
</comment>
<keyword evidence="7" id="KW-1185">Reference proteome</keyword>